<feature type="transmembrane region" description="Helical" evidence="7">
    <location>
        <begin position="75"/>
        <end position="93"/>
    </location>
</feature>
<keyword evidence="4 7" id="KW-0472">Membrane</keyword>
<feature type="compositionally biased region" description="Basic and acidic residues" evidence="6">
    <location>
        <begin position="385"/>
        <end position="396"/>
    </location>
</feature>
<feature type="transmembrane region" description="Helical" evidence="7">
    <location>
        <begin position="189"/>
        <end position="215"/>
    </location>
</feature>
<evidence type="ECO:0000256" key="5">
    <source>
        <dbReference type="ARBA" id="ARBA00038359"/>
    </source>
</evidence>
<dbReference type="Proteomes" id="UP000076837">
    <property type="component" value="Unassembled WGS sequence"/>
</dbReference>
<feature type="transmembrane region" description="Helical" evidence="7">
    <location>
        <begin position="266"/>
        <end position="286"/>
    </location>
</feature>
<evidence type="ECO:0000256" key="6">
    <source>
        <dbReference type="SAM" id="MobiDB-lite"/>
    </source>
</evidence>
<feature type="transmembrane region" description="Helical" evidence="7">
    <location>
        <begin position="113"/>
        <end position="135"/>
    </location>
</feature>
<feature type="compositionally biased region" description="Basic and acidic residues" evidence="6">
    <location>
        <begin position="348"/>
        <end position="368"/>
    </location>
</feature>
<keyword evidence="3 7" id="KW-1133">Transmembrane helix</keyword>
<dbReference type="EMBL" id="JYNV01000124">
    <property type="protein sequence ID" value="KZM25571.1"/>
    <property type="molecule type" value="Genomic_DNA"/>
</dbReference>
<comment type="subcellular location">
    <subcellularLocation>
        <location evidence="1">Membrane</location>
        <topology evidence="1">Multi-pass membrane protein</topology>
    </subcellularLocation>
</comment>
<evidence type="ECO:0000256" key="4">
    <source>
        <dbReference type="ARBA" id="ARBA00023136"/>
    </source>
</evidence>
<name>A0A163I2B3_DIDRA</name>
<evidence type="ECO:0000313" key="10">
    <source>
        <dbReference type="Proteomes" id="UP000076837"/>
    </source>
</evidence>
<dbReference type="STRING" id="5454.A0A163I2B3"/>
<dbReference type="InterPro" id="IPR052337">
    <property type="entry name" value="SAT4-like"/>
</dbReference>
<dbReference type="PANTHER" id="PTHR33048:SF42">
    <property type="entry name" value="INTEGRAL MEMBRANE PROTEIN"/>
    <property type="match status" value="1"/>
</dbReference>
<gene>
    <name evidence="9" type="ORF">ST47_g3261</name>
</gene>
<evidence type="ECO:0000256" key="7">
    <source>
        <dbReference type="SAM" id="Phobius"/>
    </source>
</evidence>
<dbReference type="AlphaFoldDB" id="A0A163I2B3"/>
<evidence type="ECO:0000256" key="2">
    <source>
        <dbReference type="ARBA" id="ARBA00022692"/>
    </source>
</evidence>
<dbReference type="GO" id="GO:0016020">
    <property type="term" value="C:membrane"/>
    <property type="evidence" value="ECO:0007669"/>
    <property type="project" value="UniProtKB-SubCell"/>
</dbReference>
<feature type="domain" description="Rhodopsin" evidence="8">
    <location>
        <begin position="26"/>
        <end position="291"/>
    </location>
</feature>
<reference evidence="9 10" key="1">
    <citation type="journal article" date="2016" name="Sci. Rep.">
        <title>Draft genome sequencing and secretome analysis of fungal phytopathogen Ascochyta rabiei provides insight into the necrotrophic effector repertoire.</title>
        <authorList>
            <person name="Verma S."/>
            <person name="Gazara R.K."/>
            <person name="Nizam S."/>
            <person name="Parween S."/>
            <person name="Chattopadhyay D."/>
            <person name="Verma P.K."/>
        </authorList>
    </citation>
    <scope>NUCLEOTIDE SEQUENCE [LARGE SCALE GENOMIC DNA]</scope>
    <source>
        <strain evidence="9 10">ArDII</strain>
    </source>
</reference>
<evidence type="ECO:0000256" key="1">
    <source>
        <dbReference type="ARBA" id="ARBA00004141"/>
    </source>
</evidence>
<proteinExistence type="inferred from homology"/>
<feature type="transmembrane region" description="Helical" evidence="7">
    <location>
        <begin position="147"/>
        <end position="169"/>
    </location>
</feature>
<comment type="caution">
    <text evidence="9">The sequence shown here is derived from an EMBL/GenBank/DDBJ whole genome shotgun (WGS) entry which is preliminary data.</text>
</comment>
<keyword evidence="10" id="KW-1185">Reference proteome</keyword>
<keyword evidence="2 7" id="KW-0812">Transmembrane</keyword>
<accession>A0A163I2B3</accession>
<sequence length="396" mass="44193">MAESNGPQIIAVLWSLTIIPLAFMLLRFYCKVRYSKLFGWDDTLLVLAWVRLQLLVPRKQKRKPPPLRNLTRQQVLSLCYTIFSQLSVGYGIGQHFSDIADKSQLPTGVMYMYIGEIFGMISVPLSKASFCVTLLRLTVIPWQRKLLWFIIITIQLTFYAGAILTMVQCDPPQKLWDTAREGTCWDNRIVIYFCIFVGAYSSLMDFLLAICPWLIIHRLQMRRREKLSIIFAMSLGCLAGIACAVKTAYLPLIGTWADFTYNIGDVLIWAITESAITIIAASIPFIRLMMKDLSSRGASGGDPSAGNAAGSSYVLADQSGASGGRRSVMGTKTDCKAHASVYGKEVGKLKGDDESDRSILREVREDGRITQTHEVTVAYSESGDDASHDERREKSP</sequence>
<evidence type="ECO:0000259" key="8">
    <source>
        <dbReference type="Pfam" id="PF20684"/>
    </source>
</evidence>
<organism evidence="9 10">
    <name type="scientific">Didymella rabiei</name>
    <name type="common">Chickpea ascochyta blight fungus</name>
    <name type="synonym">Mycosphaerella rabiei</name>
    <dbReference type="NCBI Taxonomy" id="5454"/>
    <lineage>
        <taxon>Eukaryota</taxon>
        <taxon>Fungi</taxon>
        <taxon>Dikarya</taxon>
        <taxon>Ascomycota</taxon>
        <taxon>Pezizomycotina</taxon>
        <taxon>Dothideomycetes</taxon>
        <taxon>Pleosporomycetidae</taxon>
        <taxon>Pleosporales</taxon>
        <taxon>Pleosporineae</taxon>
        <taxon>Didymellaceae</taxon>
        <taxon>Ascochyta</taxon>
    </lineage>
</organism>
<dbReference type="Pfam" id="PF20684">
    <property type="entry name" value="Fung_rhodopsin"/>
    <property type="match status" value="1"/>
</dbReference>
<feature type="transmembrane region" description="Helical" evidence="7">
    <location>
        <begin position="9"/>
        <end position="29"/>
    </location>
</feature>
<evidence type="ECO:0000313" key="9">
    <source>
        <dbReference type="EMBL" id="KZM25571.1"/>
    </source>
</evidence>
<dbReference type="InterPro" id="IPR049326">
    <property type="entry name" value="Rhodopsin_dom_fungi"/>
</dbReference>
<protein>
    <recommendedName>
        <fullName evidence="8">Rhodopsin domain-containing protein</fullName>
    </recommendedName>
</protein>
<feature type="region of interest" description="Disordered" evidence="6">
    <location>
        <begin position="348"/>
        <end position="396"/>
    </location>
</feature>
<evidence type="ECO:0000256" key="3">
    <source>
        <dbReference type="ARBA" id="ARBA00022989"/>
    </source>
</evidence>
<comment type="similarity">
    <text evidence="5">Belongs to the SAT4 family.</text>
</comment>
<feature type="transmembrane region" description="Helical" evidence="7">
    <location>
        <begin position="227"/>
        <end position="254"/>
    </location>
</feature>
<dbReference type="PANTHER" id="PTHR33048">
    <property type="entry name" value="PTH11-LIKE INTEGRAL MEMBRANE PROTEIN (AFU_ORTHOLOGUE AFUA_5G11245)"/>
    <property type="match status" value="1"/>
</dbReference>